<sequence length="799" mass="89639">MVAINPGHEHAQFAPITKQIKRQAPFPTLHALLIGIDKYKRFAKLSGAVKDVESVYEFLHSDLSVPESQITQLRNEQATRFGIINAMEQLSKNRSIKRFDPILIFYAGHGCEVDSPLANYEEKAQCLVPWDIGDQETDGQTVSPIPDYTIAALLNELAMEKGNNITVIFDSCHSASGTRGIRGGSANAEPKLSIQFSQWQNATSRHSVVDPGVILAANCRARSLNSQDLPPLTLDTDKRIIRRAQRRRRWRTIIAFVRSHVLFMHITTRTEPSGIRAQPRLKRVLPDLLRFSCSHVLLAACGHAEQAYECTECNCGYFTAVLLQMLRSSYLHNLKYKRCFEEFPKLNTPSPQSPVCEGDTNGRVFFTIPAPALPTRSASFTMLQSNEGYLMKLGDAQGVFPGSKYGIYEDLAFSIRLASGDSPSPGMDRPLWGSFKAYPYTDSYWTHYPFYSWCQLGKNAKLPCLLRAKLLKLGRRGTYSLKVFVSEELRLSLDPNSIVRVNQGTVLVDSVDQGDTSTVLLDIEHGHITFRLSGFSGVLYRCDSDAKRVRRILRSMAQWRWHLSREPQHTLKHKITVELTMHELGDSGLSPLPVDEDKAITVKASETVLYALKVKSLFPRQLYAYLFYFSTTSQSIRPLYLGVYGSHHIDPSLQPHGELTIGYNNDDMIPDALSFSMTPDEGYFRLFLTTSPGDFDSMVQPSPFAVPQTWDTMATGDYDEHGDGLEIRRYSPTNSGETEPVVLHPTPSGSSGEHVLEIEGSEQQQGYTAMRMTLPENVARGLLPERAQWGVVNLKVKCR</sequence>
<evidence type="ECO:0000259" key="5">
    <source>
        <dbReference type="Pfam" id="PF00656"/>
    </source>
</evidence>
<dbReference type="InterPro" id="IPR050452">
    <property type="entry name" value="Metacaspase"/>
</dbReference>
<evidence type="ECO:0000313" key="6">
    <source>
        <dbReference type="EMBL" id="CAE6506355.1"/>
    </source>
</evidence>
<dbReference type="SUPFAM" id="SSF52129">
    <property type="entry name" value="Caspase-like"/>
    <property type="match status" value="1"/>
</dbReference>
<keyword evidence="3" id="KW-0788">Thiol protease</keyword>
<keyword evidence="3" id="KW-0378">Hydrolase</keyword>
<protein>
    <recommendedName>
        <fullName evidence="5">Peptidase C14 caspase domain-containing protein</fullName>
    </recommendedName>
</protein>
<comment type="similarity">
    <text evidence="1">Belongs to the peptidase C14B family.</text>
</comment>
<dbReference type="InterPro" id="IPR011600">
    <property type="entry name" value="Pept_C14_caspase"/>
</dbReference>
<gene>
    <name evidence="6" type="ORF">RDB_LOCUS120285</name>
</gene>
<dbReference type="InterPro" id="IPR029030">
    <property type="entry name" value="Caspase-like_dom_sf"/>
</dbReference>
<dbReference type="GO" id="GO:0006915">
    <property type="term" value="P:apoptotic process"/>
    <property type="evidence" value="ECO:0007669"/>
    <property type="project" value="UniProtKB-KW"/>
</dbReference>
<keyword evidence="2" id="KW-0053">Apoptosis</keyword>
<accession>A0A8H3D1I8</accession>
<dbReference type="Gene3D" id="3.40.50.1460">
    <property type="match status" value="1"/>
</dbReference>
<evidence type="ECO:0000313" key="7">
    <source>
        <dbReference type="Proteomes" id="UP000663853"/>
    </source>
</evidence>
<evidence type="ECO:0000256" key="4">
    <source>
        <dbReference type="SAM" id="MobiDB-lite"/>
    </source>
</evidence>
<dbReference type="EMBL" id="CAJMXA010003602">
    <property type="protein sequence ID" value="CAE6506355.1"/>
    <property type="molecule type" value="Genomic_DNA"/>
</dbReference>
<reference evidence="6" key="1">
    <citation type="submission" date="2021-01" db="EMBL/GenBank/DDBJ databases">
        <authorList>
            <person name="Kaushik A."/>
        </authorList>
    </citation>
    <scope>NUCLEOTIDE SEQUENCE</scope>
    <source>
        <strain evidence="6">AG6-10EEA</strain>
    </source>
</reference>
<dbReference type="GO" id="GO:0004197">
    <property type="term" value="F:cysteine-type endopeptidase activity"/>
    <property type="evidence" value="ECO:0007669"/>
    <property type="project" value="InterPro"/>
</dbReference>
<name>A0A8H3D1I8_9AGAM</name>
<proteinExistence type="inferred from homology"/>
<feature type="region of interest" description="Disordered" evidence="4">
    <location>
        <begin position="731"/>
        <end position="752"/>
    </location>
</feature>
<evidence type="ECO:0000256" key="2">
    <source>
        <dbReference type="ARBA" id="ARBA00022703"/>
    </source>
</evidence>
<evidence type="ECO:0000256" key="1">
    <source>
        <dbReference type="ARBA" id="ARBA00009005"/>
    </source>
</evidence>
<comment type="caution">
    <text evidence="6">The sequence shown here is derived from an EMBL/GenBank/DDBJ whole genome shotgun (WGS) entry which is preliminary data.</text>
</comment>
<dbReference type="PANTHER" id="PTHR48104:SF30">
    <property type="entry name" value="METACASPASE-1"/>
    <property type="match status" value="1"/>
</dbReference>
<evidence type="ECO:0000256" key="3">
    <source>
        <dbReference type="ARBA" id="ARBA00022807"/>
    </source>
</evidence>
<dbReference type="Pfam" id="PF00656">
    <property type="entry name" value="Peptidase_C14"/>
    <property type="match status" value="1"/>
</dbReference>
<keyword evidence="3" id="KW-0645">Protease</keyword>
<dbReference type="PANTHER" id="PTHR48104">
    <property type="entry name" value="METACASPASE-4"/>
    <property type="match status" value="1"/>
</dbReference>
<organism evidence="6 7">
    <name type="scientific">Rhizoctonia solani</name>
    <dbReference type="NCBI Taxonomy" id="456999"/>
    <lineage>
        <taxon>Eukaryota</taxon>
        <taxon>Fungi</taxon>
        <taxon>Dikarya</taxon>
        <taxon>Basidiomycota</taxon>
        <taxon>Agaricomycotina</taxon>
        <taxon>Agaricomycetes</taxon>
        <taxon>Cantharellales</taxon>
        <taxon>Ceratobasidiaceae</taxon>
        <taxon>Rhizoctonia</taxon>
    </lineage>
</organism>
<dbReference type="GO" id="GO:0005737">
    <property type="term" value="C:cytoplasm"/>
    <property type="evidence" value="ECO:0007669"/>
    <property type="project" value="TreeGrafter"/>
</dbReference>
<dbReference type="Proteomes" id="UP000663853">
    <property type="component" value="Unassembled WGS sequence"/>
</dbReference>
<dbReference type="GO" id="GO:0006508">
    <property type="term" value="P:proteolysis"/>
    <property type="evidence" value="ECO:0007669"/>
    <property type="project" value="InterPro"/>
</dbReference>
<dbReference type="AlphaFoldDB" id="A0A8H3D1I8"/>
<feature type="domain" description="Peptidase C14 caspase" evidence="5">
    <location>
        <begin position="30"/>
        <end position="238"/>
    </location>
</feature>